<feature type="repeat" description="ANK" evidence="3">
    <location>
        <begin position="207"/>
        <end position="239"/>
    </location>
</feature>
<proteinExistence type="predicted"/>
<feature type="region of interest" description="Disordered" evidence="4">
    <location>
        <begin position="1"/>
        <end position="34"/>
    </location>
</feature>
<dbReference type="PANTHER" id="PTHR24193:SF121">
    <property type="entry name" value="ADA2A-CONTAINING COMPLEX COMPONENT 3, ISOFORM D"/>
    <property type="match status" value="1"/>
</dbReference>
<dbReference type="Pfam" id="PF12796">
    <property type="entry name" value="Ank_2"/>
    <property type="match status" value="3"/>
</dbReference>
<gene>
    <name evidence="5" type="ORF">BDV27DRAFT_164727</name>
</gene>
<evidence type="ECO:0000313" key="6">
    <source>
        <dbReference type="Proteomes" id="UP000326268"/>
    </source>
</evidence>
<dbReference type="EMBL" id="ML738089">
    <property type="protein sequence ID" value="KAE8357210.1"/>
    <property type="molecule type" value="Genomic_DNA"/>
</dbReference>
<dbReference type="Gene3D" id="1.25.40.20">
    <property type="entry name" value="Ankyrin repeat-containing domain"/>
    <property type="match status" value="2"/>
</dbReference>
<reference evidence="5 6" key="1">
    <citation type="submission" date="2019-04" db="EMBL/GenBank/DDBJ databases">
        <title>Friends and foes A comparative genomics studyof 23 Aspergillus species from section Flavi.</title>
        <authorList>
            <consortium name="DOE Joint Genome Institute"/>
            <person name="Kjaerbolling I."/>
            <person name="Vesth T."/>
            <person name="Frisvad J.C."/>
            <person name="Nybo J.L."/>
            <person name="Theobald S."/>
            <person name="Kildgaard S."/>
            <person name="Isbrandt T."/>
            <person name="Kuo A."/>
            <person name="Sato A."/>
            <person name="Lyhne E.K."/>
            <person name="Kogle M.E."/>
            <person name="Wiebenga A."/>
            <person name="Kun R.S."/>
            <person name="Lubbers R.J."/>
            <person name="Makela M.R."/>
            <person name="Barry K."/>
            <person name="Chovatia M."/>
            <person name="Clum A."/>
            <person name="Daum C."/>
            <person name="Haridas S."/>
            <person name="He G."/>
            <person name="LaButti K."/>
            <person name="Lipzen A."/>
            <person name="Mondo S."/>
            <person name="Riley R."/>
            <person name="Salamov A."/>
            <person name="Simmons B.A."/>
            <person name="Magnuson J.K."/>
            <person name="Henrissat B."/>
            <person name="Mortensen U.H."/>
            <person name="Larsen T.O."/>
            <person name="Devries R.P."/>
            <person name="Grigoriev I.V."/>
            <person name="Machida M."/>
            <person name="Baker S.E."/>
            <person name="Andersen M.R."/>
        </authorList>
    </citation>
    <scope>NUCLEOTIDE SEQUENCE [LARGE SCALE GENOMIC DNA]</scope>
    <source>
        <strain evidence="5 6">CBS 763.97</strain>
    </source>
</reference>
<dbReference type="InterPro" id="IPR050663">
    <property type="entry name" value="Ankyrin-SOCS_Box"/>
</dbReference>
<dbReference type="AlphaFoldDB" id="A0A5N6ZLZ6"/>
<keyword evidence="2 3" id="KW-0040">ANK repeat</keyword>
<feature type="repeat" description="ANK" evidence="3">
    <location>
        <begin position="240"/>
        <end position="272"/>
    </location>
</feature>
<dbReference type="PROSITE" id="PS50088">
    <property type="entry name" value="ANK_REPEAT"/>
    <property type="match status" value="4"/>
</dbReference>
<feature type="compositionally biased region" description="Polar residues" evidence="4">
    <location>
        <begin position="20"/>
        <end position="31"/>
    </location>
</feature>
<dbReference type="OrthoDB" id="1577640at2759"/>
<accession>A0A5N6ZLZ6</accession>
<dbReference type="GO" id="GO:0045944">
    <property type="term" value="P:positive regulation of transcription by RNA polymerase II"/>
    <property type="evidence" value="ECO:0007669"/>
    <property type="project" value="TreeGrafter"/>
</dbReference>
<dbReference type="Proteomes" id="UP000326268">
    <property type="component" value="Unassembled WGS sequence"/>
</dbReference>
<name>A0A5N6ZLZ6_9EURO</name>
<dbReference type="PROSITE" id="PS50297">
    <property type="entry name" value="ANK_REP_REGION"/>
    <property type="match status" value="4"/>
</dbReference>
<protein>
    <submittedName>
        <fullName evidence="5">Ankyrin repeat-containing domain protein</fullName>
    </submittedName>
</protein>
<evidence type="ECO:0000256" key="1">
    <source>
        <dbReference type="ARBA" id="ARBA00022737"/>
    </source>
</evidence>
<sequence length="338" mass="38560">METRRQGLLRSEKKLDDNEQGSVPNPTSGMHDSTRLHHERQLMPHLIEEFLRAVKDRKIEVIESWLERMDVNYTRPGDRAVVDSTWTGGRSELGWAVCRGHAEMTELLLKYGSNPNAANSAGRTPLHHACMRLDFRIARILLENGADVNHKSFHDVFPLTFLPMQRHLSNLEKGWAPIHEVLMRGHTGFLRMLLEYEPLLDAQVDRNKEAPLHAAVFKKSSKLLKMLLDKGANPDIGMAENITPLHLAATAGWVEGIHILASSNATIDCKDLFLLETPLHKAARNCQFESCLHLINYGAYAQERNIDDQDYQSILSLAREYPDDWRVDPNRGYFLQSR</sequence>
<feature type="repeat" description="ANK" evidence="3">
    <location>
        <begin position="121"/>
        <end position="153"/>
    </location>
</feature>
<evidence type="ECO:0000256" key="3">
    <source>
        <dbReference type="PROSITE-ProRule" id="PRU00023"/>
    </source>
</evidence>
<feature type="compositionally biased region" description="Basic and acidic residues" evidence="4">
    <location>
        <begin position="1"/>
        <end position="17"/>
    </location>
</feature>
<dbReference type="GeneID" id="43658192"/>
<keyword evidence="1" id="KW-0677">Repeat</keyword>
<organism evidence="5 6">
    <name type="scientific">Aspergillus caelatus</name>
    <dbReference type="NCBI Taxonomy" id="61420"/>
    <lineage>
        <taxon>Eukaryota</taxon>
        <taxon>Fungi</taxon>
        <taxon>Dikarya</taxon>
        <taxon>Ascomycota</taxon>
        <taxon>Pezizomycotina</taxon>
        <taxon>Eurotiomycetes</taxon>
        <taxon>Eurotiomycetidae</taxon>
        <taxon>Eurotiales</taxon>
        <taxon>Aspergillaceae</taxon>
        <taxon>Aspergillus</taxon>
        <taxon>Aspergillus subgen. Circumdati</taxon>
    </lineage>
</organism>
<dbReference type="PANTHER" id="PTHR24193">
    <property type="entry name" value="ANKYRIN REPEAT PROTEIN"/>
    <property type="match status" value="1"/>
</dbReference>
<dbReference type="RefSeq" id="XP_031920291.1">
    <property type="nucleotide sequence ID" value="XM_032073746.1"/>
</dbReference>
<feature type="repeat" description="ANK" evidence="3">
    <location>
        <begin position="88"/>
        <end position="120"/>
    </location>
</feature>
<dbReference type="GO" id="GO:0005634">
    <property type="term" value="C:nucleus"/>
    <property type="evidence" value="ECO:0007669"/>
    <property type="project" value="TreeGrafter"/>
</dbReference>
<evidence type="ECO:0000256" key="4">
    <source>
        <dbReference type="SAM" id="MobiDB-lite"/>
    </source>
</evidence>
<evidence type="ECO:0000313" key="5">
    <source>
        <dbReference type="EMBL" id="KAE8357210.1"/>
    </source>
</evidence>
<dbReference type="InterPro" id="IPR002110">
    <property type="entry name" value="Ankyrin_rpt"/>
</dbReference>
<dbReference type="InterPro" id="IPR036770">
    <property type="entry name" value="Ankyrin_rpt-contain_sf"/>
</dbReference>
<dbReference type="SMART" id="SM00248">
    <property type="entry name" value="ANK"/>
    <property type="match status" value="6"/>
</dbReference>
<dbReference type="SUPFAM" id="SSF48403">
    <property type="entry name" value="Ankyrin repeat"/>
    <property type="match status" value="1"/>
</dbReference>
<keyword evidence="6" id="KW-1185">Reference proteome</keyword>
<evidence type="ECO:0000256" key="2">
    <source>
        <dbReference type="ARBA" id="ARBA00023043"/>
    </source>
</evidence>
<dbReference type="GO" id="GO:0000976">
    <property type="term" value="F:transcription cis-regulatory region binding"/>
    <property type="evidence" value="ECO:0007669"/>
    <property type="project" value="TreeGrafter"/>
</dbReference>